<reference evidence="3" key="1">
    <citation type="submission" date="2020-08" db="EMBL/GenBank/DDBJ databases">
        <title>Multicomponent nature underlies the extraordinary mechanical properties of spider dragline silk.</title>
        <authorList>
            <person name="Kono N."/>
            <person name="Nakamura H."/>
            <person name="Mori M."/>
            <person name="Yoshida Y."/>
            <person name="Ohtoshi R."/>
            <person name="Malay A.D."/>
            <person name="Moran D.A.P."/>
            <person name="Tomita M."/>
            <person name="Numata K."/>
            <person name="Arakawa K."/>
        </authorList>
    </citation>
    <scope>NUCLEOTIDE SEQUENCE</scope>
</reference>
<keyword evidence="2" id="KW-1133">Transmembrane helix</keyword>
<gene>
    <name evidence="3" type="primary">AVEN_121499_1</name>
    <name evidence="3" type="ORF">NPIL_586341</name>
</gene>
<evidence type="ECO:0000313" key="3">
    <source>
        <dbReference type="EMBL" id="GFS29350.1"/>
    </source>
</evidence>
<evidence type="ECO:0000256" key="1">
    <source>
        <dbReference type="SAM" id="MobiDB-lite"/>
    </source>
</evidence>
<feature type="transmembrane region" description="Helical" evidence="2">
    <location>
        <begin position="214"/>
        <end position="234"/>
    </location>
</feature>
<dbReference type="EMBL" id="BMAW01087367">
    <property type="protein sequence ID" value="GFS29350.1"/>
    <property type="molecule type" value="Genomic_DNA"/>
</dbReference>
<proteinExistence type="predicted"/>
<dbReference type="OrthoDB" id="6472394at2759"/>
<keyword evidence="2" id="KW-0812">Transmembrane</keyword>
<dbReference type="PANTHER" id="PTHR46888">
    <property type="entry name" value="ZINC KNUCKLE DOMAINCONTAINING PROTEIN-RELATED"/>
    <property type="match status" value="1"/>
</dbReference>
<sequence length="445" mass="52274">MAIIRKVSRRVPKLLHSALGVLFWYLLVHSPNFYTLPTGSLSFSFGLEYLYSLSLANHNGFHNEREKRGLTIRRSRNGRRECFRDDSNGSEECYFENERIQARVVRELVNTHIEHRKEQEERDERKCQDGRDEKKRRDDERKCMEEMEFDVQKLRLENERIRMNETTNSELVVKSKVELQNFLPKFDPKNNDISLYLVLFEKQAKRVEIKRENLTSHLIGLLPYNVALIIIIVYETSGKKKTSLGVISHTNCFHEWIRGLQINTFEDLCDLMITDQIKRTPPETASVNRRTRENFQRKYSAFIKRLSWEEQKNLPVWRYIPPHSRENTRSPKKEEIKTSTKECYICGLQHLAKKCPKKYKATGMNGYIDRYTQVDHSVTAEIQTEFLLESRNKKESSEPKLAMSDLQYAEFAVNGKSATALIDSGSMITVLNSELISDVKMRMEK</sequence>
<evidence type="ECO:0000313" key="4">
    <source>
        <dbReference type="Proteomes" id="UP000887013"/>
    </source>
</evidence>
<comment type="caution">
    <text evidence="3">The sequence shown here is derived from an EMBL/GenBank/DDBJ whole genome shotgun (WGS) entry which is preliminary data.</text>
</comment>
<dbReference type="PANTHER" id="PTHR46888:SF1">
    <property type="entry name" value="RIBONUCLEASE H"/>
    <property type="match status" value="1"/>
</dbReference>
<keyword evidence="4" id="KW-1185">Reference proteome</keyword>
<dbReference type="AlphaFoldDB" id="A0A8X6M7J2"/>
<keyword evidence="2" id="KW-0472">Membrane</keyword>
<organism evidence="3 4">
    <name type="scientific">Nephila pilipes</name>
    <name type="common">Giant wood spider</name>
    <name type="synonym">Nephila maculata</name>
    <dbReference type="NCBI Taxonomy" id="299642"/>
    <lineage>
        <taxon>Eukaryota</taxon>
        <taxon>Metazoa</taxon>
        <taxon>Ecdysozoa</taxon>
        <taxon>Arthropoda</taxon>
        <taxon>Chelicerata</taxon>
        <taxon>Arachnida</taxon>
        <taxon>Araneae</taxon>
        <taxon>Araneomorphae</taxon>
        <taxon>Entelegynae</taxon>
        <taxon>Araneoidea</taxon>
        <taxon>Nephilidae</taxon>
        <taxon>Nephila</taxon>
    </lineage>
</organism>
<feature type="region of interest" description="Disordered" evidence="1">
    <location>
        <begin position="115"/>
        <end position="140"/>
    </location>
</feature>
<evidence type="ECO:0000256" key="2">
    <source>
        <dbReference type="SAM" id="Phobius"/>
    </source>
</evidence>
<protein>
    <submittedName>
        <fullName evidence="3">Uncharacterized protein</fullName>
    </submittedName>
</protein>
<dbReference type="Proteomes" id="UP000887013">
    <property type="component" value="Unassembled WGS sequence"/>
</dbReference>
<accession>A0A8X6M7J2</accession>
<name>A0A8X6M7J2_NEPPI</name>